<organism evidence="5 6">
    <name type="scientific">Macrolepiota fuliginosa MF-IS2</name>
    <dbReference type="NCBI Taxonomy" id="1400762"/>
    <lineage>
        <taxon>Eukaryota</taxon>
        <taxon>Fungi</taxon>
        <taxon>Dikarya</taxon>
        <taxon>Basidiomycota</taxon>
        <taxon>Agaricomycotina</taxon>
        <taxon>Agaricomycetes</taxon>
        <taxon>Agaricomycetidae</taxon>
        <taxon>Agaricales</taxon>
        <taxon>Agaricineae</taxon>
        <taxon>Agaricaceae</taxon>
        <taxon>Macrolepiota</taxon>
    </lineage>
</organism>
<evidence type="ECO:0000259" key="4">
    <source>
        <dbReference type="PROSITE" id="PS51084"/>
    </source>
</evidence>
<keyword evidence="2" id="KW-0378">Hydrolase</keyword>
<dbReference type="Gene3D" id="3.30.428.10">
    <property type="entry name" value="HIT-like"/>
    <property type="match status" value="1"/>
</dbReference>
<dbReference type="SUPFAM" id="SSF54197">
    <property type="entry name" value="HIT-like"/>
    <property type="match status" value="1"/>
</dbReference>
<comment type="caution">
    <text evidence="5">The sequence shown here is derived from an EMBL/GenBank/DDBJ whole genome shotgun (WGS) entry which is preliminary data.</text>
</comment>
<dbReference type="EMBL" id="MU151121">
    <property type="protein sequence ID" value="KAF9449763.1"/>
    <property type="molecule type" value="Genomic_DNA"/>
</dbReference>
<evidence type="ECO:0000313" key="6">
    <source>
        <dbReference type="Proteomes" id="UP000807342"/>
    </source>
</evidence>
<dbReference type="InterPro" id="IPR036265">
    <property type="entry name" value="HIT-like_sf"/>
</dbReference>
<evidence type="ECO:0000256" key="2">
    <source>
        <dbReference type="ARBA" id="ARBA00022801"/>
    </source>
</evidence>
<proteinExistence type="predicted"/>
<feature type="domain" description="HIT" evidence="4">
    <location>
        <begin position="1"/>
        <end position="131"/>
    </location>
</feature>
<keyword evidence="1" id="KW-0547">Nucleotide-binding</keyword>
<protein>
    <submittedName>
        <fullName evidence="5">HIT-like protein</fullName>
    </submittedName>
</protein>
<feature type="short sequence motif" description="Histidine triad motif" evidence="3">
    <location>
        <begin position="112"/>
        <end position="116"/>
    </location>
</feature>
<dbReference type="Pfam" id="PF11969">
    <property type="entry name" value="DcpS_C"/>
    <property type="match status" value="2"/>
</dbReference>
<sequence length="168" mass="18968">MTCAFCNISIERGFRIVYEDNDFVVFQDIAPAARVHVQVVPKKHIGGFGLVDFSSLFCLTMIPATVRSLNRSDVQLVRSMREIGNKILSDNNTSYDMRKMGFHIPPFNSIDHLHLHVQAMPYFSRIRAISYPISKGSGSNHKGVSWFVEVEQAIQILQSGRRIGILPC</sequence>
<dbReference type="GO" id="GO:0000166">
    <property type="term" value="F:nucleotide binding"/>
    <property type="evidence" value="ECO:0007669"/>
    <property type="project" value="UniProtKB-KW"/>
</dbReference>
<dbReference type="PANTHER" id="PTHR12486">
    <property type="entry name" value="APRATAXIN-RELATED"/>
    <property type="match status" value="1"/>
</dbReference>
<dbReference type="GO" id="GO:0016787">
    <property type="term" value="F:hydrolase activity"/>
    <property type="evidence" value="ECO:0007669"/>
    <property type="project" value="UniProtKB-KW"/>
</dbReference>
<dbReference type="PROSITE" id="PS51084">
    <property type="entry name" value="HIT_2"/>
    <property type="match status" value="1"/>
</dbReference>
<gene>
    <name evidence="5" type="ORF">P691DRAFT_727423</name>
</gene>
<accession>A0A9P5XE87</accession>
<name>A0A9P5XE87_9AGAR</name>
<dbReference type="PANTHER" id="PTHR12486:SF5">
    <property type="entry name" value="ADENOSINE 5'-MONOPHOSPHORAMIDASE HINT3"/>
    <property type="match status" value="1"/>
</dbReference>
<dbReference type="Proteomes" id="UP000807342">
    <property type="component" value="Unassembled WGS sequence"/>
</dbReference>
<reference evidence="5" key="1">
    <citation type="submission" date="2020-11" db="EMBL/GenBank/DDBJ databases">
        <authorList>
            <consortium name="DOE Joint Genome Institute"/>
            <person name="Ahrendt S."/>
            <person name="Riley R."/>
            <person name="Andreopoulos W."/>
            <person name="Labutti K."/>
            <person name="Pangilinan J."/>
            <person name="Ruiz-Duenas F.J."/>
            <person name="Barrasa J.M."/>
            <person name="Sanchez-Garcia M."/>
            <person name="Camarero S."/>
            <person name="Miyauchi S."/>
            <person name="Serrano A."/>
            <person name="Linde D."/>
            <person name="Babiker R."/>
            <person name="Drula E."/>
            <person name="Ayuso-Fernandez I."/>
            <person name="Pacheco R."/>
            <person name="Padilla G."/>
            <person name="Ferreira P."/>
            <person name="Barriuso J."/>
            <person name="Kellner H."/>
            <person name="Castanera R."/>
            <person name="Alfaro M."/>
            <person name="Ramirez L."/>
            <person name="Pisabarro A.G."/>
            <person name="Kuo A."/>
            <person name="Tritt A."/>
            <person name="Lipzen A."/>
            <person name="He G."/>
            <person name="Yan M."/>
            <person name="Ng V."/>
            <person name="Cullen D."/>
            <person name="Martin F."/>
            <person name="Rosso M.-N."/>
            <person name="Henrissat B."/>
            <person name="Hibbett D."/>
            <person name="Martinez A.T."/>
            <person name="Grigoriev I.V."/>
        </authorList>
    </citation>
    <scope>NUCLEOTIDE SEQUENCE</scope>
    <source>
        <strain evidence="5">MF-IS2</strain>
    </source>
</reference>
<evidence type="ECO:0000313" key="5">
    <source>
        <dbReference type="EMBL" id="KAF9449763.1"/>
    </source>
</evidence>
<dbReference type="OrthoDB" id="1915375at2759"/>
<keyword evidence="6" id="KW-1185">Reference proteome</keyword>
<evidence type="ECO:0000256" key="3">
    <source>
        <dbReference type="PROSITE-ProRule" id="PRU00464"/>
    </source>
</evidence>
<dbReference type="AlphaFoldDB" id="A0A9P5XE87"/>
<evidence type="ECO:0000256" key="1">
    <source>
        <dbReference type="ARBA" id="ARBA00022741"/>
    </source>
</evidence>
<dbReference type="InterPro" id="IPR011146">
    <property type="entry name" value="HIT-like"/>
</dbReference>